<dbReference type="AlphaFoldDB" id="A0AB39U3U4"/>
<comment type="catalytic activity">
    <reaction evidence="9">
        <text>RNA(n) + a ribonucleoside 5'-triphosphate = RNA(n+1) + diphosphate</text>
        <dbReference type="Rhea" id="RHEA:21248"/>
        <dbReference type="Rhea" id="RHEA-COMP:14527"/>
        <dbReference type="Rhea" id="RHEA-COMP:17342"/>
        <dbReference type="ChEBI" id="CHEBI:33019"/>
        <dbReference type="ChEBI" id="CHEBI:61557"/>
        <dbReference type="ChEBI" id="CHEBI:140395"/>
        <dbReference type="EC" id="2.7.7.6"/>
    </reaction>
</comment>
<evidence type="ECO:0000256" key="5">
    <source>
        <dbReference type="ARBA" id="ARBA00022679"/>
    </source>
</evidence>
<feature type="domain" description="DNA-directed RNA polymerase RpoA/D/Rpb3-type" evidence="10">
    <location>
        <begin position="5"/>
        <end position="208"/>
    </location>
</feature>
<dbReference type="Pfam" id="PF03118">
    <property type="entry name" value="RNA_pol_A_CTD"/>
    <property type="match status" value="1"/>
</dbReference>
<dbReference type="InterPro" id="IPR011263">
    <property type="entry name" value="DNA-dir_RNA_pol_RpoA/D/Rpb3"/>
</dbReference>
<name>A0AB39U3U4_9CHLO</name>
<accession>A0AB39U3U4</accession>
<dbReference type="SMART" id="SM00662">
    <property type="entry name" value="RPOLD"/>
    <property type="match status" value="1"/>
</dbReference>
<dbReference type="GO" id="GO:0006351">
    <property type="term" value="P:DNA-templated transcription"/>
    <property type="evidence" value="ECO:0007669"/>
    <property type="project" value="InterPro"/>
</dbReference>
<dbReference type="Gene3D" id="3.30.1360.10">
    <property type="entry name" value="RNA polymerase, RBP11-like subunit"/>
    <property type="match status" value="2"/>
</dbReference>
<evidence type="ECO:0000256" key="3">
    <source>
        <dbReference type="ARBA" id="ARBA00012418"/>
    </source>
</evidence>
<dbReference type="Gene3D" id="2.170.120.12">
    <property type="entry name" value="DNA-directed RNA polymerase, insert domain"/>
    <property type="match status" value="1"/>
</dbReference>
<dbReference type="SUPFAM" id="SSF47789">
    <property type="entry name" value="C-terminal domain of RNA polymerase alpha subunit"/>
    <property type="match status" value="1"/>
</dbReference>
<dbReference type="InterPro" id="IPR011262">
    <property type="entry name" value="DNA-dir_RNA_pol_insert"/>
</dbReference>
<evidence type="ECO:0000256" key="8">
    <source>
        <dbReference type="ARBA" id="ARBA00031776"/>
    </source>
</evidence>
<comment type="function">
    <text evidence="1">DNA-dependent RNA polymerase catalyzes the transcription of DNA into RNA using the four ribonucleoside triphosphates as substrates.</text>
</comment>
<dbReference type="EMBL" id="PQ144585">
    <property type="protein sequence ID" value="XDR80229.1"/>
    <property type="molecule type" value="Genomic_DNA"/>
</dbReference>
<keyword evidence="11" id="KW-0150">Chloroplast</keyword>
<dbReference type="GO" id="GO:0003677">
    <property type="term" value="F:DNA binding"/>
    <property type="evidence" value="ECO:0007669"/>
    <property type="project" value="InterPro"/>
</dbReference>
<dbReference type="Pfam" id="PF01193">
    <property type="entry name" value="RNA_pol_L"/>
    <property type="match status" value="1"/>
</dbReference>
<keyword evidence="4" id="KW-0240">DNA-directed RNA polymerase</keyword>
<keyword evidence="7" id="KW-0804">Transcription</keyword>
<keyword evidence="11" id="KW-0934">Plastid</keyword>
<keyword evidence="5" id="KW-0808">Transferase</keyword>
<dbReference type="SUPFAM" id="SSF55257">
    <property type="entry name" value="RBP11-like subunits of RNA polymerase"/>
    <property type="match status" value="1"/>
</dbReference>
<evidence type="ECO:0000256" key="9">
    <source>
        <dbReference type="ARBA" id="ARBA00048552"/>
    </source>
</evidence>
<evidence type="ECO:0000256" key="2">
    <source>
        <dbReference type="ARBA" id="ARBA00007123"/>
    </source>
</evidence>
<dbReference type="GO" id="GO:0046983">
    <property type="term" value="F:protein dimerization activity"/>
    <property type="evidence" value="ECO:0007669"/>
    <property type="project" value="InterPro"/>
</dbReference>
<evidence type="ECO:0000256" key="6">
    <source>
        <dbReference type="ARBA" id="ARBA00022695"/>
    </source>
</evidence>
<dbReference type="Gene3D" id="1.10.150.20">
    <property type="entry name" value="5' to 3' exonuclease, C-terminal subdomain"/>
    <property type="match status" value="1"/>
</dbReference>
<proteinExistence type="inferred from homology"/>
<organism evidence="11">
    <name type="scientific">Borodinellopsis insignis</name>
    <dbReference type="NCBI Taxonomy" id="3229915"/>
    <lineage>
        <taxon>Eukaryota</taxon>
        <taxon>Viridiplantae</taxon>
        <taxon>Chlorophyta</taxon>
        <taxon>core chlorophytes</taxon>
        <taxon>Chlorophyceae</taxon>
        <taxon>CS clade</taxon>
        <taxon>Chlamydomonadales</taxon>
        <taxon>Chlorococcaceae</taxon>
        <taxon>Borodinellopsis</taxon>
    </lineage>
</organism>
<dbReference type="InterPro" id="IPR036643">
    <property type="entry name" value="RNApol_insert_sf"/>
</dbReference>
<keyword evidence="6" id="KW-0548">Nucleotidyltransferase</keyword>
<dbReference type="Pfam" id="PF01000">
    <property type="entry name" value="RNA_pol_A_bac"/>
    <property type="match status" value="1"/>
</dbReference>
<dbReference type="GO" id="GO:0000428">
    <property type="term" value="C:DNA-directed RNA polymerase complex"/>
    <property type="evidence" value="ECO:0007669"/>
    <property type="project" value="UniProtKB-KW"/>
</dbReference>
<evidence type="ECO:0000256" key="7">
    <source>
        <dbReference type="ARBA" id="ARBA00023163"/>
    </source>
</evidence>
<gene>
    <name evidence="11" type="primary">rpoA</name>
</gene>
<reference evidence="11" key="1">
    <citation type="submission" date="2024-08" db="EMBL/GenBank/DDBJ databases">
        <title>Chloroplast genome and systemic taxonomy study of Borodinellopsis insigne sp.nov. (Chlamydomonadales, Chlorophyta), a rare aerial alga from China.</title>
        <authorList>
            <person name="Yan Q."/>
        </authorList>
    </citation>
    <scope>NUCLEOTIDE SEQUENCE</scope>
    <source>
        <strain evidence="11">FACHB 3550</strain>
    </source>
</reference>
<dbReference type="InterPro" id="IPR036603">
    <property type="entry name" value="RBP11-like"/>
</dbReference>
<dbReference type="InterPro" id="IPR011260">
    <property type="entry name" value="RNAP_asu_C"/>
</dbReference>
<dbReference type="GO" id="GO:0003899">
    <property type="term" value="F:DNA-directed RNA polymerase activity"/>
    <property type="evidence" value="ECO:0007669"/>
    <property type="project" value="UniProtKB-EC"/>
</dbReference>
<evidence type="ECO:0000256" key="1">
    <source>
        <dbReference type="ARBA" id="ARBA00004026"/>
    </source>
</evidence>
<comment type="similarity">
    <text evidence="2">Belongs to the RNA polymerase alpha chain family.</text>
</comment>
<geneLocation type="chloroplast" evidence="11"/>
<protein>
    <recommendedName>
        <fullName evidence="3">DNA-directed RNA polymerase</fullName>
        <ecNumber evidence="3">2.7.7.6</ecNumber>
    </recommendedName>
    <alternativeName>
        <fullName evidence="8">Plastid-encoded RNA polymerase subunit alpha</fullName>
    </alternativeName>
</protein>
<evidence type="ECO:0000256" key="4">
    <source>
        <dbReference type="ARBA" id="ARBA00022478"/>
    </source>
</evidence>
<dbReference type="GO" id="GO:0005737">
    <property type="term" value="C:cytoplasm"/>
    <property type="evidence" value="ECO:0007669"/>
    <property type="project" value="UniProtKB-ARBA"/>
</dbReference>
<sequence length="835" mass="95092">MRSFYGCFSLGPFEPSQSITVANALRRTLLSELKGISIVSVEIAGVAHEYSTIPGVRDSVLDILLNLKEIVLKKNCKNYNGGFRPQIGYLRARGPGIIKSGDLRLPPLIQCVDPNQYIATLADDGILNLKFIIQQGGSYLKNNNLFAQKKDLDFNSLKKRYIYLKKLLSIKNGDPFSKENLSYNKSVLDTNARPREILSRGPNNFMGGGLGRPHTFYKGTPNMGDSGGASLKTRGTMSYRSTQRGPEIKIFKKNLPNNTSSQKKNWSKNMIVIKAKKQKYNLFKKNFMAFSNLSEKSFKRFLGPKFEQGLKYGEQRPKNLWGFKNFFNEFTSSYLHTEKNGQIQRNKDLRNEKPLNSAILKQKNSYNLISTESTKPYKLGTRDELRWGELRSSYWREGELGGLGGEFSGGLRRVENPWGTPWGTTSLSVENSSNDIPSKKLFSNVLHIDAVFNPINKVNYTIEVNEQKTVESVFSLSNQVEDFTKFLSCLATVKNGTPNMFYRGELGEKSNLEIQNNSSILKEKNPKLLKQILFYSIPLYLAEKSLTPKSNKGDYVGGYLMEASQNHIYLQNQNGLRNISPHTFSQTFNREGASEPSLINNESNKVNFAPISISNNDESINSEHSPIQKNLQYSYKHNKDSKHNILLEIWTNGSIHPRIAIFLAFKKLLILFLKLKEINTATRIYNSPTNFKKLKKRIKNQQNKLRPNLELIALNEKQFLGNYTNKNKETTDHLGAPNIVLGNTPLEKKDWTWGTAWGTTWGTTSLFKQKLEIIDVGTLNISLRTYILLKRNNINTVAKLIQMTEKDLLKIFIRKSIYYKEIHKSLLQIGLKLEK</sequence>
<evidence type="ECO:0000259" key="10">
    <source>
        <dbReference type="SMART" id="SM00662"/>
    </source>
</evidence>
<dbReference type="EC" id="2.7.7.6" evidence="3"/>
<dbReference type="SUPFAM" id="SSF56553">
    <property type="entry name" value="Insert subdomain of RNA polymerase alpha subunit"/>
    <property type="match status" value="1"/>
</dbReference>
<evidence type="ECO:0000313" key="11">
    <source>
        <dbReference type="EMBL" id="XDR80229.1"/>
    </source>
</evidence>
<dbReference type="CDD" id="cd06928">
    <property type="entry name" value="RNAP_alpha_NTD"/>
    <property type="match status" value="1"/>
</dbReference>